<dbReference type="AlphaFoldDB" id="A0A506ULI8"/>
<organism evidence="1 2">
    <name type="scientific">Oecophyllibacter saccharovorans</name>
    <dbReference type="NCBI Taxonomy" id="2558360"/>
    <lineage>
        <taxon>Bacteria</taxon>
        <taxon>Pseudomonadati</taxon>
        <taxon>Pseudomonadota</taxon>
        <taxon>Alphaproteobacteria</taxon>
        <taxon>Acetobacterales</taxon>
        <taxon>Acetobacteraceae</taxon>
        <taxon>Oecophyllibacter</taxon>
    </lineage>
</organism>
<name>A0A506ULI8_9PROT</name>
<gene>
    <name evidence="1" type="ORF">E3202_05615</name>
</gene>
<keyword evidence="2" id="KW-1185">Reference proteome</keyword>
<proteinExistence type="predicted"/>
<dbReference type="OrthoDB" id="7283520at2"/>
<evidence type="ECO:0000313" key="1">
    <source>
        <dbReference type="EMBL" id="TPW34033.1"/>
    </source>
</evidence>
<dbReference type="Proteomes" id="UP000315037">
    <property type="component" value="Unassembled WGS sequence"/>
</dbReference>
<comment type="caution">
    <text evidence="1">The sequence shown here is derived from an EMBL/GenBank/DDBJ whole genome shotgun (WGS) entry which is preliminary data.</text>
</comment>
<dbReference type="RefSeq" id="WP_141451319.1">
    <property type="nucleotide sequence ID" value="NZ_CP038143.1"/>
</dbReference>
<dbReference type="EMBL" id="SORZ01000002">
    <property type="protein sequence ID" value="TPW34033.1"/>
    <property type="molecule type" value="Genomic_DNA"/>
</dbReference>
<accession>A0A506ULI8</accession>
<reference evidence="1 2" key="1">
    <citation type="submission" date="2019-03" db="EMBL/GenBank/DDBJ databases">
        <title>The complete genome sequence of Neokomagataea sp. Jb2 NBRC113641.</title>
        <authorList>
            <person name="Chua K.-O."/>
            <person name="Chan K.-G."/>
            <person name="See-Too W.-S."/>
        </authorList>
    </citation>
    <scope>NUCLEOTIDE SEQUENCE [LARGE SCALE GENOMIC DNA]</scope>
    <source>
        <strain evidence="1 2">Jb2</strain>
    </source>
</reference>
<sequence>MPFITVVGASSQPFALNVASQRTNTLGSQFHEAIVSMRADAPVANASVGGADQQPAWGGLTPSSLPENTAVSGQHPYASLFRDTHLQASGLHPASVSGALSDTISAGGDLHLTQGVASHTDLSFISGPGSVTGAGQASLFGAHGQIANYLAQQAAARQSQQLARFDTLHGAHHNGQSILPQAASSHAVLNAWNEHQHGQQASVAGAMQADTVHGAKGVTVPGAQKNAAQDLLKFLDSSKAQHNVLKDFGSSAGNMVGLNPQHGQGGAQSAMSVLGGGLFDKSGAHKSSQITFLDDQYAQKHSHPFKSH</sequence>
<evidence type="ECO:0000313" key="2">
    <source>
        <dbReference type="Proteomes" id="UP000315037"/>
    </source>
</evidence>
<protein>
    <submittedName>
        <fullName evidence="1">Uncharacterized protein</fullName>
    </submittedName>
</protein>